<accession>A0A9P4IVN0</accession>
<dbReference type="GO" id="GO:0046474">
    <property type="term" value="P:glycerophospholipid biosynthetic process"/>
    <property type="evidence" value="ECO:0007669"/>
    <property type="project" value="TreeGrafter"/>
</dbReference>
<dbReference type="EMBL" id="ML978121">
    <property type="protein sequence ID" value="KAF2105121.1"/>
    <property type="molecule type" value="Genomic_DNA"/>
</dbReference>
<dbReference type="InterPro" id="IPR006353">
    <property type="entry name" value="HAD-SF_hydro_IIA_CECR5"/>
</dbReference>
<sequence length="397" mass="44650">MAACRPLQRLSFSTASPKIPDFAFAFDIDGVLVRSNDPLPNAPDALSFLQHQRIPFILLTNGGGKPEEERVADLTAKLKVPLDTTMFVQSHTPFADLDQYKDKTILVCGGDGDKCRYVAEKYGFKSVVIPGDIFCAYPEIWPFSTQFLPYYQPFARPLPKPILQDSPSDSLKIDAIFVYNDPRDWGLDATIILDILLSHKGILGTMSPRNGDIKAPNHGYLQDGQPPLFYSNPDLWWAAKYHLPRLGQGGFREAMEGLWTAVTGGPERNVELYKTLIGKPYRMTYEFAERRLNSHRKHLFSNQIDGEVPPLQKVYMVGDNPESDIRGANSYKSPLGTTWESILVRTGVYQNGEPAWSPKTIQPGVWEAVKWALDQNKARYELDLRKILSIPGAKMSQ</sequence>
<dbReference type="GO" id="GO:0005739">
    <property type="term" value="C:mitochondrion"/>
    <property type="evidence" value="ECO:0007669"/>
    <property type="project" value="TreeGrafter"/>
</dbReference>
<evidence type="ECO:0000313" key="2">
    <source>
        <dbReference type="Proteomes" id="UP000799772"/>
    </source>
</evidence>
<gene>
    <name evidence="1" type="ORF">NA57DRAFT_63298</name>
</gene>
<dbReference type="Pfam" id="PF13344">
    <property type="entry name" value="Hydrolase_6"/>
    <property type="match status" value="1"/>
</dbReference>
<dbReference type="FunFam" id="3.40.50.1000:FF:000069">
    <property type="entry name" value="HAD-superfamily subfamily IIA hydrolase"/>
    <property type="match status" value="1"/>
</dbReference>
<protein>
    <submittedName>
        <fullName evidence="1">HAD superfamily hydrolase</fullName>
    </submittedName>
</protein>
<comment type="caution">
    <text evidence="1">The sequence shown here is derived from an EMBL/GenBank/DDBJ whole genome shotgun (WGS) entry which is preliminary data.</text>
</comment>
<dbReference type="SUPFAM" id="SSF56784">
    <property type="entry name" value="HAD-like"/>
    <property type="match status" value="1"/>
</dbReference>
<dbReference type="GO" id="GO:0016787">
    <property type="term" value="F:hydrolase activity"/>
    <property type="evidence" value="ECO:0007669"/>
    <property type="project" value="UniProtKB-KW"/>
</dbReference>
<dbReference type="Gene3D" id="3.40.50.1000">
    <property type="entry name" value="HAD superfamily/HAD-like"/>
    <property type="match status" value="2"/>
</dbReference>
<keyword evidence="2" id="KW-1185">Reference proteome</keyword>
<dbReference type="InterPro" id="IPR006357">
    <property type="entry name" value="HAD-SF_hydro_IIA"/>
</dbReference>
<dbReference type="InterPro" id="IPR050324">
    <property type="entry name" value="CDP-alcohol_PTase-I"/>
</dbReference>
<proteinExistence type="predicted"/>
<dbReference type="OrthoDB" id="270009at2759"/>
<dbReference type="Proteomes" id="UP000799772">
    <property type="component" value="Unassembled WGS sequence"/>
</dbReference>
<dbReference type="NCBIfam" id="TIGR01460">
    <property type="entry name" value="HAD-SF-IIA"/>
    <property type="match status" value="1"/>
</dbReference>
<dbReference type="NCBIfam" id="TIGR01456">
    <property type="entry name" value="CECR5"/>
    <property type="match status" value="1"/>
</dbReference>
<keyword evidence="1" id="KW-0378">Hydrolase</keyword>
<dbReference type="PANTHER" id="PTHR14269:SF57">
    <property type="entry name" value="SUPERFAMILY HYDROLASE, PUTATIVE (AFU_ORTHOLOGUE AFUA_2G02580)-RELATED"/>
    <property type="match status" value="1"/>
</dbReference>
<dbReference type="PANTHER" id="PTHR14269">
    <property type="entry name" value="CDP-DIACYLGLYCEROL--GLYCEROL-3-PHOSPHATE 3-PHOSPHATIDYLTRANSFERASE-RELATED"/>
    <property type="match status" value="1"/>
</dbReference>
<dbReference type="InterPro" id="IPR036412">
    <property type="entry name" value="HAD-like_sf"/>
</dbReference>
<reference evidence="1" key="1">
    <citation type="journal article" date="2020" name="Stud. Mycol.">
        <title>101 Dothideomycetes genomes: a test case for predicting lifestyles and emergence of pathogens.</title>
        <authorList>
            <person name="Haridas S."/>
            <person name="Albert R."/>
            <person name="Binder M."/>
            <person name="Bloem J."/>
            <person name="Labutti K."/>
            <person name="Salamov A."/>
            <person name="Andreopoulos B."/>
            <person name="Baker S."/>
            <person name="Barry K."/>
            <person name="Bills G."/>
            <person name="Bluhm B."/>
            <person name="Cannon C."/>
            <person name="Castanera R."/>
            <person name="Culley D."/>
            <person name="Daum C."/>
            <person name="Ezra D."/>
            <person name="Gonzalez J."/>
            <person name="Henrissat B."/>
            <person name="Kuo A."/>
            <person name="Liang C."/>
            <person name="Lipzen A."/>
            <person name="Lutzoni F."/>
            <person name="Magnuson J."/>
            <person name="Mondo S."/>
            <person name="Nolan M."/>
            <person name="Ohm R."/>
            <person name="Pangilinan J."/>
            <person name="Park H.-J."/>
            <person name="Ramirez L."/>
            <person name="Alfaro M."/>
            <person name="Sun H."/>
            <person name="Tritt A."/>
            <person name="Yoshinaga Y."/>
            <person name="Zwiers L.-H."/>
            <person name="Turgeon B."/>
            <person name="Goodwin S."/>
            <person name="Spatafora J."/>
            <person name="Crous P."/>
            <person name="Grigoriev I."/>
        </authorList>
    </citation>
    <scope>NUCLEOTIDE SEQUENCE</scope>
    <source>
        <strain evidence="1">CBS 133067</strain>
    </source>
</reference>
<name>A0A9P4IVN0_9PEZI</name>
<dbReference type="Pfam" id="PF13242">
    <property type="entry name" value="Hydrolase_like"/>
    <property type="match status" value="1"/>
</dbReference>
<dbReference type="AlphaFoldDB" id="A0A9P4IVN0"/>
<dbReference type="InterPro" id="IPR023214">
    <property type="entry name" value="HAD_sf"/>
</dbReference>
<organism evidence="1 2">
    <name type="scientific">Rhizodiscina lignyota</name>
    <dbReference type="NCBI Taxonomy" id="1504668"/>
    <lineage>
        <taxon>Eukaryota</taxon>
        <taxon>Fungi</taxon>
        <taxon>Dikarya</taxon>
        <taxon>Ascomycota</taxon>
        <taxon>Pezizomycotina</taxon>
        <taxon>Dothideomycetes</taxon>
        <taxon>Pleosporomycetidae</taxon>
        <taxon>Aulographales</taxon>
        <taxon>Rhizodiscinaceae</taxon>
        <taxon>Rhizodiscina</taxon>
    </lineage>
</organism>
<evidence type="ECO:0000313" key="1">
    <source>
        <dbReference type="EMBL" id="KAF2105121.1"/>
    </source>
</evidence>